<feature type="transmembrane region" description="Helical" evidence="7">
    <location>
        <begin position="110"/>
        <end position="129"/>
    </location>
</feature>
<dbReference type="Pfam" id="PF00528">
    <property type="entry name" value="BPD_transp_1"/>
    <property type="match status" value="1"/>
</dbReference>
<comment type="subcellular location">
    <subcellularLocation>
        <location evidence="1 7">Cell membrane</location>
        <topology evidence="1 7">Multi-pass membrane protein</topology>
    </subcellularLocation>
</comment>
<evidence type="ECO:0000256" key="1">
    <source>
        <dbReference type="ARBA" id="ARBA00004651"/>
    </source>
</evidence>
<keyword evidence="6 7" id="KW-0472">Membrane</keyword>
<dbReference type="InterPro" id="IPR035906">
    <property type="entry name" value="MetI-like_sf"/>
</dbReference>
<feature type="transmembrane region" description="Helical" evidence="7">
    <location>
        <begin position="74"/>
        <end position="98"/>
    </location>
</feature>
<dbReference type="EMBL" id="CP034791">
    <property type="protein sequence ID" value="AZT91515.1"/>
    <property type="molecule type" value="Genomic_DNA"/>
</dbReference>
<feature type="transmembrane region" description="Helical" evidence="7">
    <location>
        <begin position="141"/>
        <end position="162"/>
    </location>
</feature>
<keyword evidence="10" id="KW-1185">Reference proteome</keyword>
<keyword evidence="2 7" id="KW-0813">Transport</keyword>
<evidence type="ECO:0000259" key="8">
    <source>
        <dbReference type="PROSITE" id="PS50928"/>
    </source>
</evidence>
<protein>
    <submittedName>
        <fullName evidence="9">Carbohydrate ABC transporter permease</fullName>
    </submittedName>
</protein>
<keyword evidence="4 7" id="KW-0812">Transmembrane</keyword>
<evidence type="ECO:0000256" key="3">
    <source>
        <dbReference type="ARBA" id="ARBA00022475"/>
    </source>
</evidence>
<accession>A0A3T0D8P2</accession>
<evidence type="ECO:0000256" key="7">
    <source>
        <dbReference type="RuleBase" id="RU363032"/>
    </source>
</evidence>
<keyword evidence="3" id="KW-1003">Cell membrane</keyword>
<dbReference type="Gene3D" id="1.10.3720.10">
    <property type="entry name" value="MetI-like"/>
    <property type="match status" value="1"/>
</dbReference>
<dbReference type="PROSITE" id="PS50928">
    <property type="entry name" value="ABC_TM1"/>
    <property type="match status" value="1"/>
</dbReference>
<dbReference type="GO" id="GO:0005886">
    <property type="term" value="C:plasma membrane"/>
    <property type="evidence" value="ECO:0007669"/>
    <property type="project" value="UniProtKB-SubCell"/>
</dbReference>
<gene>
    <name evidence="9" type="ORF">ELD05_13425</name>
</gene>
<evidence type="ECO:0000313" key="10">
    <source>
        <dbReference type="Proteomes" id="UP000282930"/>
    </source>
</evidence>
<proteinExistence type="inferred from homology"/>
<feature type="domain" description="ABC transmembrane type-1" evidence="8">
    <location>
        <begin position="75"/>
        <end position="279"/>
    </location>
</feature>
<dbReference type="GO" id="GO:0055085">
    <property type="term" value="P:transmembrane transport"/>
    <property type="evidence" value="ECO:0007669"/>
    <property type="project" value="InterPro"/>
</dbReference>
<organism evidence="9 10">
    <name type="scientific">Caldicellulosiruptor changbaiensis</name>
    <dbReference type="NCBI Taxonomy" id="1222016"/>
    <lineage>
        <taxon>Bacteria</taxon>
        <taxon>Bacillati</taxon>
        <taxon>Bacillota</taxon>
        <taxon>Bacillota incertae sedis</taxon>
        <taxon>Caldicellulosiruptorales</taxon>
        <taxon>Caldicellulosiruptoraceae</taxon>
        <taxon>Caldicellulosiruptor</taxon>
    </lineage>
</organism>
<evidence type="ECO:0000256" key="6">
    <source>
        <dbReference type="ARBA" id="ARBA00023136"/>
    </source>
</evidence>
<dbReference type="PANTHER" id="PTHR43744">
    <property type="entry name" value="ABC TRANSPORTER PERMEASE PROTEIN MG189-RELATED-RELATED"/>
    <property type="match status" value="1"/>
</dbReference>
<feature type="transmembrane region" description="Helical" evidence="7">
    <location>
        <begin position="183"/>
        <end position="206"/>
    </location>
</feature>
<evidence type="ECO:0000256" key="5">
    <source>
        <dbReference type="ARBA" id="ARBA00022989"/>
    </source>
</evidence>
<feature type="transmembrane region" description="Helical" evidence="7">
    <location>
        <begin position="12"/>
        <end position="35"/>
    </location>
</feature>
<dbReference type="KEGG" id="ccha:ELD05_13425"/>
<dbReference type="SUPFAM" id="SSF161098">
    <property type="entry name" value="MetI-like"/>
    <property type="match status" value="1"/>
</dbReference>
<dbReference type="RefSeq" id="WP_127352823.1">
    <property type="nucleotide sequence ID" value="NZ_CP034791.1"/>
</dbReference>
<comment type="similarity">
    <text evidence="7">Belongs to the binding-protein-dependent transport system permease family.</text>
</comment>
<keyword evidence="5 7" id="KW-1133">Transmembrane helix</keyword>
<evidence type="ECO:0000313" key="9">
    <source>
        <dbReference type="EMBL" id="AZT91515.1"/>
    </source>
</evidence>
<name>A0A3T0D8P2_9FIRM</name>
<dbReference type="PANTHER" id="PTHR43744:SF9">
    <property type="entry name" value="POLYGALACTURONAN_RHAMNOGALACTURONAN TRANSPORT SYSTEM PERMEASE PROTEIN YTCP"/>
    <property type="match status" value="1"/>
</dbReference>
<sequence length="294" mass="33483">MKIKSSFGDKIFNVFNVTLMLIICFLTLYPVWYIIVYSFNEGKDAMLGGIYFWPRKFTLDNYKTVFSNSDITTAFMVTVARTVITTTLHVFFTAMVAYAFLRKELMGRKIYMAMGTITLFFGGGLIPYFLLIKSLGLYNTFWVYVIPGMFNFYNLIIFQAFFRELPIELEESAKIDGANDFVIFTRIILPLSTPVLATIALFVGVYNWNDYFMGVIFINNPKLQPIQTFLYKVIAQVTSNQMLAYAPGGIATRNVTSQSLKMATMVITTLPIVCVYPFLQKYFVKGLLIGAIKG</sequence>
<reference evidence="9 10" key="1">
    <citation type="submission" date="2018-12" db="EMBL/GenBank/DDBJ databases">
        <title>Genome sequence from the cellulolytic species, Caldicellulosiruptor changbaiensis.</title>
        <authorList>
            <person name="Blumer-Schuette S.E."/>
            <person name="Mendoza C."/>
        </authorList>
    </citation>
    <scope>NUCLEOTIDE SEQUENCE [LARGE SCALE GENOMIC DNA]</scope>
    <source>
        <strain evidence="9 10">CBS-Z</strain>
    </source>
</reference>
<feature type="transmembrane region" description="Helical" evidence="7">
    <location>
        <begin position="262"/>
        <end position="279"/>
    </location>
</feature>
<evidence type="ECO:0000256" key="2">
    <source>
        <dbReference type="ARBA" id="ARBA00022448"/>
    </source>
</evidence>
<dbReference type="AlphaFoldDB" id="A0A3T0D8P2"/>
<dbReference type="InterPro" id="IPR000515">
    <property type="entry name" value="MetI-like"/>
</dbReference>
<dbReference type="Proteomes" id="UP000282930">
    <property type="component" value="Chromosome"/>
</dbReference>
<dbReference type="CDD" id="cd06261">
    <property type="entry name" value="TM_PBP2"/>
    <property type="match status" value="1"/>
</dbReference>
<evidence type="ECO:0000256" key="4">
    <source>
        <dbReference type="ARBA" id="ARBA00022692"/>
    </source>
</evidence>